<dbReference type="KEGG" id="gms:SOIL9_43620"/>
<sequence>MTLKMSLSEIVDQVQGQFRNGVPNGWLLGWKLDRGYATINESIAPHKAANMTTFDYCFCNYYELMIGNDYPKFALAIRISFIVPAYSLHWTRYDSEHSGVVTRDIPVAAVHIENKIRSTIDGLGYFELPSDWHDKEINDVILELSDTDSVTLGKCLFCDYAQ</sequence>
<protein>
    <submittedName>
        <fullName evidence="1">Uncharacterized protein</fullName>
    </submittedName>
</protein>
<proteinExistence type="predicted"/>
<dbReference type="RefSeq" id="WP_162668090.1">
    <property type="nucleotide sequence ID" value="NZ_LR593886.1"/>
</dbReference>
<gene>
    <name evidence="1" type="ORF">SOIL9_43620</name>
</gene>
<accession>A0A6P2D1Q0</accession>
<evidence type="ECO:0000313" key="2">
    <source>
        <dbReference type="Proteomes" id="UP000464178"/>
    </source>
</evidence>
<name>A0A6P2D1Q0_9BACT</name>
<evidence type="ECO:0000313" key="1">
    <source>
        <dbReference type="EMBL" id="VTR93352.1"/>
    </source>
</evidence>
<organism evidence="1 2">
    <name type="scientific">Gemmata massiliana</name>
    <dbReference type="NCBI Taxonomy" id="1210884"/>
    <lineage>
        <taxon>Bacteria</taxon>
        <taxon>Pseudomonadati</taxon>
        <taxon>Planctomycetota</taxon>
        <taxon>Planctomycetia</taxon>
        <taxon>Gemmatales</taxon>
        <taxon>Gemmataceae</taxon>
        <taxon>Gemmata</taxon>
    </lineage>
</organism>
<reference evidence="1 2" key="1">
    <citation type="submission" date="2019-05" db="EMBL/GenBank/DDBJ databases">
        <authorList>
            <consortium name="Science for Life Laboratories"/>
        </authorList>
    </citation>
    <scope>NUCLEOTIDE SEQUENCE [LARGE SCALE GENOMIC DNA]</scope>
    <source>
        <strain evidence="1">Soil9</strain>
    </source>
</reference>
<keyword evidence="2" id="KW-1185">Reference proteome</keyword>
<dbReference type="Proteomes" id="UP000464178">
    <property type="component" value="Chromosome"/>
</dbReference>
<dbReference type="EMBL" id="LR593886">
    <property type="protein sequence ID" value="VTR93352.1"/>
    <property type="molecule type" value="Genomic_DNA"/>
</dbReference>
<dbReference type="AlphaFoldDB" id="A0A6P2D1Q0"/>